<evidence type="ECO:0000259" key="3">
    <source>
        <dbReference type="Pfam" id="PF03152"/>
    </source>
</evidence>
<dbReference type="GO" id="GO:0036503">
    <property type="term" value="P:ERAD pathway"/>
    <property type="evidence" value="ECO:0007669"/>
    <property type="project" value="TreeGrafter"/>
</dbReference>
<dbReference type="InterPro" id="IPR055418">
    <property type="entry name" value="UFD1_N2"/>
</dbReference>
<accession>A0AAD9GJQ1</accession>
<name>A0AAD9GJQ1_BABDI</name>
<reference evidence="5" key="1">
    <citation type="journal article" date="2014" name="Nucleic Acids Res.">
        <title>The evolutionary dynamics of variant antigen genes in Babesia reveal a history of genomic innovation underlying host-parasite interaction.</title>
        <authorList>
            <person name="Jackson A.P."/>
            <person name="Otto T.D."/>
            <person name="Darby A."/>
            <person name="Ramaprasad A."/>
            <person name="Xia D."/>
            <person name="Echaide I.E."/>
            <person name="Farber M."/>
            <person name="Gahlot S."/>
            <person name="Gamble J."/>
            <person name="Gupta D."/>
            <person name="Gupta Y."/>
            <person name="Jackson L."/>
            <person name="Malandrin L."/>
            <person name="Malas T.B."/>
            <person name="Moussa E."/>
            <person name="Nair M."/>
            <person name="Reid A.J."/>
            <person name="Sanders M."/>
            <person name="Sharma J."/>
            <person name="Tracey A."/>
            <person name="Quail M.A."/>
            <person name="Weir W."/>
            <person name="Wastling J.M."/>
            <person name="Hall N."/>
            <person name="Willadsen P."/>
            <person name="Lingelbach K."/>
            <person name="Shiels B."/>
            <person name="Tait A."/>
            <person name="Berriman M."/>
            <person name="Allred D.R."/>
            <person name="Pain A."/>
        </authorList>
    </citation>
    <scope>NUCLEOTIDE SEQUENCE</scope>
    <source>
        <strain evidence="5">1802A</strain>
    </source>
</reference>
<evidence type="ECO:0000256" key="2">
    <source>
        <dbReference type="ARBA" id="ARBA00022786"/>
    </source>
</evidence>
<keyword evidence="2" id="KW-0833">Ubl conjugation pathway</keyword>
<dbReference type="InterPro" id="IPR055417">
    <property type="entry name" value="UFD1_N1"/>
</dbReference>
<gene>
    <name evidence="5" type="ORF">X943_002100</name>
</gene>
<dbReference type="EMBL" id="JAHBMH010000007">
    <property type="protein sequence ID" value="KAK1939664.1"/>
    <property type="molecule type" value="Genomic_DNA"/>
</dbReference>
<evidence type="ECO:0000313" key="5">
    <source>
        <dbReference type="EMBL" id="KAK1939664.1"/>
    </source>
</evidence>
<dbReference type="Proteomes" id="UP001195914">
    <property type="component" value="Unassembled WGS sequence"/>
</dbReference>
<evidence type="ECO:0000256" key="1">
    <source>
        <dbReference type="ARBA" id="ARBA00006043"/>
    </source>
</evidence>
<evidence type="ECO:0000259" key="4">
    <source>
        <dbReference type="Pfam" id="PF24842"/>
    </source>
</evidence>
<dbReference type="PANTHER" id="PTHR12555:SF13">
    <property type="entry name" value="UBIQUITIN RECOGNITION FACTOR IN ER-ASSOCIATED DEGRADATION PROTEIN 1"/>
    <property type="match status" value="1"/>
</dbReference>
<feature type="domain" description="Ubiquitin fusion degradation protein UFD1 N-terminal subdomain 1" evidence="3">
    <location>
        <begin position="37"/>
        <end position="130"/>
    </location>
</feature>
<dbReference type="GO" id="GO:0034098">
    <property type="term" value="C:VCP-NPL4-UFD1 AAA ATPase complex"/>
    <property type="evidence" value="ECO:0007669"/>
    <property type="project" value="TreeGrafter"/>
</dbReference>
<dbReference type="Gene3D" id="2.40.40.50">
    <property type="entry name" value="Ubiquitin fusion degradation protein UFD1, N-terminal domain"/>
    <property type="match status" value="1"/>
</dbReference>
<feature type="domain" description="Ubiquitin fusion degradation protein UFD1 N-terminal subdomain 2" evidence="4">
    <location>
        <begin position="131"/>
        <end position="205"/>
    </location>
</feature>
<dbReference type="PANTHER" id="PTHR12555">
    <property type="entry name" value="UBIQUITIN FUSION DEGRADATON PROTEIN 1"/>
    <property type="match status" value="1"/>
</dbReference>
<reference evidence="5" key="2">
    <citation type="submission" date="2021-05" db="EMBL/GenBank/DDBJ databases">
        <authorList>
            <person name="Pain A."/>
        </authorList>
    </citation>
    <scope>NUCLEOTIDE SEQUENCE</scope>
    <source>
        <strain evidence="5">1802A</strain>
    </source>
</reference>
<keyword evidence="6" id="KW-1185">Reference proteome</keyword>
<dbReference type="Pfam" id="PF24842">
    <property type="entry name" value="UFD1_N2"/>
    <property type="match status" value="1"/>
</dbReference>
<dbReference type="Gene3D" id="3.10.330.10">
    <property type="match status" value="1"/>
</dbReference>
<dbReference type="InterPro" id="IPR042299">
    <property type="entry name" value="Ufd1-like_Nn"/>
</dbReference>
<proteinExistence type="inferred from homology"/>
<dbReference type="GO" id="GO:0031593">
    <property type="term" value="F:polyubiquitin modification-dependent protein binding"/>
    <property type="evidence" value="ECO:0007669"/>
    <property type="project" value="TreeGrafter"/>
</dbReference>
<dbReference type="InterPro" id="IPR004854">
    <property type="entry name" value="Ufd1-like"/>
</dbReference>
<comment type="similarity">
    <text evidence="1">Belongs to the UFD1 family.</text>
</comment>
<evidence type="ECO:0000313" key="6">
    <source>
        <dbReference type="Proteomes" id="UP001195914"/>
    </source>
</evidence>
<protein>
    <submittedName>
        <fullName evidence="5">Ubiquitin fusion degradation protein</fullName>
    </submittedName>
</protein>
<comment type="caution">
    <text evidence="5">The sequence shown here is derived from an EMBL/GenBank/DDBJ whole genome shotgun (WGS) entry which is preliminary data.</text>
</comment>
<sequence>MVSWIRMELLSIQWNFDHMDSVFNRRGGFFNSGPYVARYRCYPVSFLGKDSMEQGNKISMPPSALNELASRNISWPMMFELRNESKGRTTHAGVLEFVSEEGMCHIPYWMMQNLLLKEGDFLTIKNVHLPKANWVKFRPQNENYWEISNPKAVLETALRNFATLSIGDRIPIHYLSNVYELDVMDLRPSDACCIIETDMEVEFAETKKKSETIQPTPGKRADGKIPCSRTKEVVVIKPWEQRLPHGVRTKCEEFYKLVRLGKVAGYPAKWQNDSLI</sequence>
<organism evidence="5 6">
    <name type="scientific">Babesia divergens</name>
    <dbReference type="NCBI Taxonomy" id="32595"/>
    <lineage>
        <taxon>Eukaryota</taxon>
        <taxon>Sar</taxon>
        <taxon>Alveolata</taxon>
        <taxon>Apicomplexa</taxon>
        <taxon>Aconoidasida</taxon>
        <taxon>Piroplasmida</taxon>
        <taxon>Babesiidae</taxon>
        <taxon>Babesia</taxon>
    </lineage>
</organism>
<dbReference type="AlphaFoldDB" id="A0AAD9GJQ1"/>
<dbReference type="Pfam" id="PF03152">
    <property type="entry name" value="UFD1_N1"/>
    <property type="match status" value="1"/>
</dbReference>
<dbReference type="GO" id="GO:0006511">
    <property type="term" value="P:ubiquitin-dependent protein catabolic process"/>
    <property type="evidence" value="ECO:0007669"/>
    <property type="project" value="InterPro"/>
</dbReference>